<keyword evidence="3" id="KW-1185">Reference proteome</keyword>
<evidence type="ECO:0000313" key="3">
    <source>
        <dbReference type="Proteomes" id="UP000480854"/>
    </source>
</evidence>
<dbReference type="Proteomes" id="UP000480854">
    <property type="component" value="Unassembled WGS sequence"/>
</dbReference>
<dbReference type="EMBL" id="QOKW01000002">
    <property type="protein sequence ID" value="KAA0683387.1"/>
    <property type="molecule type" value="Genomic_DNA"/>
</dbReference>
<reference evidence="2 3" key="1">
    <citation type="submission" date="2018-07" db="EMBL/GenBank/DDBJ databases">
        <title>Genome sequence of Azospirillum sp. ATCC 49961.</title>
        <authorList>
            <person name="Sant'Anna F.H."/>
            <person name="Baldani J.I."/>
            <person name="Zilli J.E."/>
            <person name="Reis V.M."/>
            <person name="Hartmann A."/>
            <person name="Cruz L."/>
            <person name="de Souza E.M."/>
            <person name="de Oliveira Pedrosa F."/>
            <person name="Passaglia L.M.P."/>
        </authorList>
    </citation>
    <scope>NUCLEOTIDE SEQUENCE [LARGE SCALE GENOMIC DNA]</scope>
    <source>
        <strain evidence="2 3">ATCC 49961</strain>
    </source>
</reference>
<organism evidence="2 3">
    <name type="scientific">Roseomonas genomospecies 6</name>
    <dbReference type="NCBI Taxonomy" id="214106"/>
    <lineage>
        <taxon>Bacteria</taxon>
        <taxon>Pseudomonadati</taxon>
        <taxon>Pseudomonadota</taxon>
        <taxon>Alphaproteobacteria</taxon>
        <taxon>Acetobacterales</taxon>
        <taxon>Roseomonadaceae</taxon>
        <taxon>Roseomonas</taxon>
    </lineage>
</organism>
<sequence length="200" mass="21408">MGGAIMNLDTFALAVLVLSIAALGLSVVYEASRLTATSSRRALVRRKLEAQAADLAALGRQTESAQAESDARQEAIDRLTAERGRLTGLIASVKASKVALVHEIGDAQSGAQRYESELRTIPDFARLDPRRMLFARAIWDRRNIARVWADTPDAAAAMLQRAFGTRNGVLSSRLDTVPLIPVGNGANDSRANDSGRPGSP</sequence>
<accession>A0A9W7NMX3</accession>
<name>A0A9W7NMX3_9PROT</name>
<protein>
    <submittedName>
        <fullName evidence="2">Uncharacterized protein</fullName>
    </submittedName>
</protein>
<evidence type="ECO:0000256" key="1">
    <source>
        <dbReference type="SAM" id="MobiDB-lite"/>
    </source>
</evidence>
<proteinExistence type="predicted"/>
<dbReference type="AlphaFoldDB" id="A0A9W7NMX3"/>
<gene>
    <name evidence="2" type="ORF">DS843_03050</name>
</gene>
<evidence type="ECO:0000313" key="2">
    <source>
        <dbReference type="EMBL" id="KAA0683387.1"/>
    </source>
</evidence>
<feature type="region of interest" description="Disordered" evidence="1">
    <location>
        <begin position="181"/>
        <end position="200"/>
    </location>
</feature>
<comment type="caution">
    <text evidence="2">The sequence shown here is derived from an EMBL/GenBank/DDBJ whole genome shotgun (WGS) entry which is preliminary data.</text>
</comment>